<protein>
    <submittedName>
        <fullName evidence="2">GNAT family N-acetyltransferase</fullName>
    </submittedName>
</protein>
<dbReference type="Proteomes" id="UP000886890">
    <property type="component" value="Unassembled WGS sequence"/>
</dbReference>
<dbReference type="Gene3D" id="3.40.630.30">
    <property type="match status" value="1"/>
</dbReference>
<dbReference type="PANTHER" id="PTHR43617">
    <property type="entry name" value="L-AMINO ACID N-ACETYLTRANSFERASE"/>
    <property type="match status" value="1"/>
</dbReference>
<evidence type="ECO:0000259" key="1">
    <source>
        <dbReference type="PROSITE" id="PS51186"/>
    </source>
</evidence>
<feature type="domain" description="N-acetyltransferase" evidence="1">
    <location>
        <begin position="3"/>
        <end position="148"/>
    </location>
</feature>
<reference evidence="2" key="1">
    <citation type="journal article" date="2021" name="PeerJ">
        <title>Extensive microbial diversity within the chicken gut microbiome revealed by metagenomics and culture.</title>
        <authorList>
            <person name="Gilroy R."/>
            <person name="Ravi A."/>
            <person name="Getino M."/>
            <person name="Pursley I."/>
            <person name="Horton D.L."/>
            <person name="Alikhan N.F."/>
            <person name="Baker D."/>
            <person name="Gharbi K."/>
            <person name="Hall N."/>
            <person name="Watson M."/>
            <person name="Adriaenssens E.M."/>
            <person name="Foster-Nyarko E."/>
            <person name="Jarju S."/>
            <person name="Secka A."/>
            <person name="Antonio M."/>
            <person name="Oren A."/>
            <person name="Chaudhuri R.R."/>
            <person name="La Ragione R."/>
            <person name="Hildebrand F."/>
            <person name="Pallen M.J."/>
        </authorList>
    </citation>
    <scope>NUCLEOTIDE SEQUENCE</scope>
    <source>
        <strain evidence="2">CHK183-1962</strain>
    </source>
</reference>
<evidence type="ECO:0000313" key="2">
    <source>
        <dbReference type="EMBL" id="HIX76252.1"/>
    </source>
</evidence>
<dbReference type="InterPro" id="IPR050276">
    <property type="entry name" value="MshD_Acetyltransferase"/>
</dbReference>
<accession>A0A9D1XC09</accession>
<sequence length="155" mass="18088">MKLEYRPAQDSDIETIYTFYKDLIDRYEDVENIDYEKVLLWGRRKISGGISDYRCIFADGQKAGYYCFQEYYEDKSCMEIDDLYFFPEYRGKGIGTAVLQKCCRESTVPVVLYVFKKNRRAVSLYRKLGFEIIAEAGGTRYIMKYTPDAGYSSAG</sequence>
<proteinExistence type="predicted"/>
<dbReference type="CDD" id="cd04301">
    <property type="entry name" value="NAT_SF"/>
    <property type="match status" value="1"/>
</dbReference>
<organism evidence="2 3">
    <name type="scientific">Candidatus Fusicatenibacter merdavium</name>
    <dbReference type="NCBI Taxonomy" id="2838600"/>
    <lineage>
        <taxon>Bacteria</taxon>
        <taxon>Bacillati</taxon>
        <taxon>Bacillota</taxon>
        <taxon>Clostridia</taxon>
        <taxon>Lachnospirales</taxon>
        <taxon>Lachnospiraceae</taxon>
        <taxon>Fusicatenibacter</taxon>
    </lineage>
</organism>
<dbReference type="Pfam" id="PF00583">
    <property type="entry name" value="Acetyltransf_1"/>
    <property type="match status" value="1"/>
</dbReference>
<dbReference type="PROSITE" id="PS51186">
    <property type="entry name" value="GNAT"/>
    <property type="match status" value="1"/>
</dbReference>
<dbReference type="EMBL" id="DXEK01000019">
    <property type="protein sequence ID" value="HIX76252.1"/>
    <property type="molecule type" value="Genomic_DNA"/>
</dbReference>
<dbReference type="InterPro" id="IPR000182">
    <property type="entry name" value="GNAT_dom"/>
</dbReference>
<comment type="caution">
    <text evidence="2">The sequence shown here is derived from an EMBL/GenBank/DDBJ whole genome shotgun (WGS) entry which is preliminary data.</text>
</comment>
<evidence type="ECO:0000313" key="3">
    <source>
        <dbReference type="Proteomes" id="UP000886890"/>
    </source>
</evidence>
<gene>
    <name evidence="2" type="ORF">H9734_01445</name>
</gene>
<name>A0A9D1XC09_9FIRM</name>
<dbReference type="AlphaFoldDB" id="A0A9D1XC09"/>
<dbReference type="SUPFAM" id="SSF55729">
    <property type="entry name" value="Acyl-CoA N-acyltransferases (Nat)"/>
    <property type="match status" value="1"/>
</dbReference>
<dbReference type="GO" id="GO:0016747">
    <property type="term" value="F:acyltransferase activity, transferring groups other than amino-acyl groups"/>
    <property type="evidence" value="ECO:0007669"/>
    <property type="project" value="InterPro"/>
</dbReference>
<dbReference type="InterPro" id="IPR016181">
    <property type="entry name" value="Acyl_CoA_acyltransferase"/>
</dbReference>
<reference evidence="2" key="2">
    <citation type="submission" date="2021-04" db="EMBL/GenBank/DDBJ databases">
        <authorList>
            <person name="Gilroy R."/>
        </authorList>
    </citation>
    <scope>NUCLEOTIDE SEQUENCE</scope>
    <source>
        <strain evidence="2">CHK183-1962</strain>
    </source>
</reference>